<dbReference type="Proteomes" id="UP000321570">
    <property type="component" value="Unassembled WGS sequence"/>
</dbReference>
<name>A0A564YIE4_HYMDI</name>
<proteinExistence type="predicted"/>
<gene>
    <name evidence="2" type="ORF">WMSIL1_LOCUS6276</name>
</gene>
<sequence length="221" mass="25187">MSLQNSYYNELFNGKPRERDSGYGASRDISFTDLPRSPSSNSLIFSMSPPNDTVPMVKEDLPDESIINHVETVQYTTVMPATYVKGFKHGGIEICVPGLVHSVFKPPRGMKVEFRLPQEGDTEEKDKDLFIKAGWQQIDYYKDRIERIRRNEPVSSSSVSSAHDWREDQHSPSGHRLYSNYFNGFDSNQSNNADAESYSGSNSNLFGLFGGDLTNRNWRRR</sequence>
<protein>
    <submittedName>
        <fullName evidence="2">Uncharacterized protein</fullName>
    </submittedName>
</protein>
<dbReference type="AlphaFoldDB" id="A0A564YIE4"/>
<reference evidence="2 3" key="1">
    <citation type="submission" date="2019-07" db="EMBL/GenBank/DDBJ databases">
        <authorList>
            <person name="Jastrzebski P J."/>
            <person name="Paukszto L."/>
            <person name="Jastrzebski P J."/>
        </authorList>
    </citation>
    <scope>NUCLEOTIDE SEQUENCE [LARGE SCALE GENOMIC DNA]</scope>
    <source>
        <strain evidence="2 3">WMS-il1</strain>
    </source>
</reference>
<evidence type="ECO:0000313" key="2">
    <source>
        <dbReference type="EMBL" id="VUZ47032.1"/>
    </source>
</evidence>
<dbReference type="EMBL" id="CABIJS010000222">
    <property type="protein sequence ID" value="VUZ47032.1"/>
    <property type="molecule type" value="Genomic_DNA"/>
</dbReference>
<organism evidence="2 3">
    <name type="scientific">Hymenolepis diminuta</name>
    <name type="common">Rat tapeworm</name>
    <dbReference type="NCBI Taxonomy" id="6216"/>
    <lineage>
        <taxon>Eukaryota</taxon>
        <taxon>Metazoa</taxon>
        <taxon>Spiralia</taxon>
        <taxon>Lophotrochozoa</taxon>
        <taxon>Platyhelminthes</taxon>
        <taxon>Cestoda</taxon>
        <taxon>Eucestoda</taxon>
        <taxon>Cyclophyllidea</taxon>
        <taxon>Hymenolepididae</taxon>
        <taxon>Hymenolepis</taxon>
    </lineage>
</organism>
<accession>A0A564YIE4</accession>
<feature type="region of interest" description="Disordered" evidence="1">
    <location>
        <begin position="151"/>
        <end position="171"/>
    </location>
</feature>
<evidence type="ECO:0000256" key="1">
    <source>
        <dbReference type="SAM" id="MobiDB-lite"/>
    </source>
</evidence>
<evidence type="ECO:0000313" key="3">
    <source>
        <dbReference type="Proteomes" id="UP000321570"/>
    </source>
</evidence>
<keyword evidence="3" id="KW-1185">Reference proteome</keyword>